<proteinExistence type="predicted"/>
<sequence>MKKSYTLLVFILFIGISICKAQDYQPGYVIMNDGTRVGGVIALNEAEPWYNQRYIRVKDSVAFAKDPNVKPKRIKADDMKFYVVGTRLFDKVHYVDLQNLQLKSMGTNDHMMERLAVGRITAHRFYEYPADVAVYVASEEEIERREKEKKDALIRGYFILAQKDNDKLRNAFDYDLQKYFEDTPEVLEKYKSGSYGNQPVKKGLAARMVAMAKKTAFKQEEADGIVAAFNDYNSKNATK</sequence>
<organism evidence="1 2">
    <name type="scientific">Mucilaginibacter rubeus</name>
    <dbReference type="NCBI Taxonomy" id="2027860"/>
    <lineage>
        <taxon>Bacteria</taxon>
        <taxon>Pseudomonadati</taxon>
        <taxon>Bacteroidota</taxon>
        <taxon>Sphingobacteriia</taxon>
        <taxon>Sphingobacteriales</taxon>
        <taxon>Sphingobacteriaceae</taxon>
        <taxon>Mucilaginibacter</taxon>
    </lineage>
</organism>
<evidence type="ECO:0000313" key="1">
    <source>
        <dbReference type="EMBL" id="QEM13055.1"/>
    </source>
</evidence>
<dbReference type="OrthoDB" id="767616at2"/>
<dbReference type="Proteomes" id="UP000251402">
    <property type="component" value="Chromosome"/>
</dbReference>
<evidence type="ECO:0000313" key="2">
    <source>
        <dbReference type="Proteomes" id="UP000251402"/>
    </source>
</evidence>
<dbReference type="EMBL" id="CP043450">
    <property type="protein sequence ID" value="QEM13055.1"/>
    <property type="molecule type" value="Genomic_DNA"/>
</dbReference>
<reference evidence="1" key="1">
    <citation type="submission" date="2019-08" db="EMBL/GenBank/DDBJ databases">
        <title>Comparative genome analysis confer to the adaptation heavy metal polluted environment.</title>
        <authorList>
            <person name="Li Y."/>
        </authorList>
    </citation>
    <scope>NUCLEOTIDE SEQUENCE [LARGE SCALE GENOMIC DNA]</scope>
    <source>
        <strain evidence="1">P1</strain>
    </source>
</reference>
<gene>
    <name evidence="1" type="ORF">DEO27_024595</name>
</gene>
<dbReference type="KEGG" id="mrub:DEO27_024595"/>
<accession>A0A5C1I554</accession>
<name>A0A5C1I554_9SPHI</name>
<dbReference type="AlphaFoldDB" id="A0A5C1I554"/>
<dbReference type="RefSeq" id="WP_121808191.1">
    <property type="nucleotide sequence ID" value="NZ_CP043450.1"/>
</dbReference>
<keyword evidence="2" id="KW-1185">Reference proteome</keyword>
<protein>
    <submittedName>
        <fullName evidence="1">Uncharacterized protein</fullName>
    </submittedName>
</protein>